<name>A0AAD7ZE66_DIPPU</name>
<evidence type="ECO:0000256" key="6">
    <source>
        <dbReference type="ARBA" id="ARBA00023180"/>
    </source>
</evidence>
<evidence type="ECO:0000256" key="4">
    <source>
        <dbReference type="ARBA" id="ARBA00022989"/>
    </source>
</evidence>
<dbReference type="InterPro" id="IPR018469">
    <property type="entry name" value="Dual_oxidase_maturation_fac"/>
</dbReference>
<dbReference type="GO" id="GO:0005789">
    <property type="term" value="C:endoplasmic reticulum membrane"/>
    <property type="evidence" value="ECO:0007669"/>
    <property type="project" value="InterPro"/>
</dbReference>
<feature type="transmembrane region" description="Helical" evidence="8">
    <location>
        <begin position="259"/>
        <end position="282"/>
    </location>
</feature>
<evidence type="ECO:0000256" key="1">
    <source>
        <dbReference type="ARBA" id="ARBA00004141"/>
    </source>
</evidence>
<evidence type="ECO:0000313" key="9">
    <source>
        <dbReference type="EMBL" id="KAJ9578716.1"/>
    </source>
</evidence>
<evidence type="ECO:0000256" key="8">
    <source>
        <dbReference type="SAM" id="Phobius"/>
    </source>
</evidence>
<reference evidence="9" key="1">
    <citation type="journal article" date="2023" name="IScience">
        <title>Live-bearing cockroach genome reveals convergent evolutionary mechanisms linked to viviparity in insects and beyond.</title>
        <authorList>
            <person name="Fouks B."/>
            <person name="Harrison M.C."/>
            <person name="Mikhailova A.A."/>
            <person name="Marchal E."/>
            <person name="English S."/>
            <person name="Carruthers M."/>
            <person name="Jennings E.C."/>
            <person name="Chiamaka E.L."/>
            <person name="Frigard R.A."/>
            <person name="Pippel M."/>
            <person name="Attardo G.M."/>
            <person name="Benoit J.B."/>
            <person name="Bornberg-Bauer E."/>
            <person name="Tobe S.S."/>
        </authorList>
    </citation>
    <scope>NUCLEOTIDE SEQUENCE</scope>
    <source>
        <strain evidence="9">Stay&amp;Tobe</strain>
    </source>
</reference>
<comment type="similarity">
    <text evidence="2">Belongs to the DUOXA family.</text>
</comment>
<keyword evidence="10" id="KW-1185">Reference proteome</keyword>
<protein>
    <recommendedName>
        <fullName evidence="11">Dual oxidase maturation factor 1</fullName>
    </recommendedName>
</protein>
<dbReference type="AlphaFoldDB" id="A0AAD7ZE66"/>
<keyword evidence="5 8" id="KW-0472">Membrane</keyword>
<accession>A0AAD7ZE66</accession>
<keyword evidence="4 8" id="KW-1133">Transmembrane helix</keyword>
<reference evidence="9" key="2">
    <citation type="submission" date="2023-05" db="EMBL/GenBank/DDBJ databases">
        <authorList>
            <person name="Fouks B."/>
        </authorList>
    </citation>
    <scope>NUCLEOTIDE SEQUENCE</scope>
    <source>
        <strain evidence="9">Stay&amp;Tobe</strain>
        <tissue evidence="9">Testes</tissue>
    </source>
</reference>
<dbReference type="PANTHER" id="PTHR31158:SF1">
    <property type="entry name" value="DOXA1 FACTOR-RELATED"/>
    <property type="match status" value="1"/>
</dbReference>
<organism evidence="9 10">
    <name type="scientific">Diploptera punctata</name>
    <name type="common">Pacific beetle cockroach</name>
    <dbReference type="NCBI Taxonomy" id="6984"/>
    <lineage>
        <taxon>Eukaryota</taxon>
        <taxon>Metazoa</taxon>
        <taxon>Ecdysozoa</taxon>
        <taxon>Arthropoda</taxon>
        <taxon>Hexapoda</taxon>
        <taxon>Insecta</taxon>
        <taxon>Pterygota</taxon>
        <taxon>Neoptera</taxon>
        <taxon>Polyneoptera</taxon>
        <taxon>Dictyoptera</taxon>
        <taxon>Blattodea</taxon>
        <taxon>Blaberoidea</taxon>
        <taxon>Blaberidae</taxon>
        <taxon>Diplopterinae</taxon>
        <taxon>Diploptera</taxon>
    </lineage>
</organism>
<dbReference type="Pfam" id="PF10204">
    <property type="entry name" value="DuoxA"/>
    <property type="match status" value="1"/>
</dbReference>
<feature type="transmembrane region" description="Helical" evidence="8">
    <location>
        <begin position="191"/>
        <end position="212"/>
    </location>
</feature>
<dbReference type="Proteomes" id="UP001233999">
    <property type="component" value="Unassembled WGS sequence"/>
</dbReference>
<feature type="region of interest" description="Disordered" evidence="7">
    <location>
        <begin position="323"/>
        <end position="342"/>
    </location>
</feature>
<proteinExistence type="inferred from homology"/>
<dbReference type="PANTHER" id="PTHR31158">
    <property type="entry name" value="DUAL OXIDASE 2"/>
    <property type="match status" value="1"/>
</dbReference>
<feature type="transmembrane region" description="Helical" evidence="8">
    <location>
        <begin position="219"/>
        <end position="239"/>
    </location>
</feature>
<gene>
    <name evidence="9" type="ORF">L9F63_005078</name>
</gene>
<feature type="transmembrane region" description="Helical" evidence="8">
    <location>
        <begin position="50"/>
        <end position="69"/>
    </location>
</feature>
<evidence type="ECO:0000256" key="2">
    <source>
        <dbReference type="ARBA" id="ARBA00009816"/>
    </source>
</evidence>
<keyword evidence="6" id="KW-0325">Glycoprotein</keyword>
<sequence>MENYPTMFPPDKTAVTVDVLETGFILAFVMLAFCLYLVILGTSGNYQYSLILRVTLSLLIGAILMTSNFGQEWEIGKIKTRTPYKAGEPNEITASVGVKIGLRSVNVTLLRSENDESSDNLKGEKIDYNERFSWTWDQGRFGFGPYAGELQRSFREGQRKGLPLPILWIVDYFTIDGEGIRYGRFYRTAGWYAHIAMWSAFPCWLLANILFFSVIRYGAYFTVLTGAFQVLACILWAVIRNPTELNIPFENDELTTKYGANFWLSLASGIVCIILGIVILFFDLRYPDNISVFFGIDPLSDYEEYHLTPSELEVVRHTRSKGAEQDVEMSVPNSPVETTQERTECVLKRRTTVTKAQRSLFRTPNPNVTVTNEYDDEMPLYLNVPRRGFADPIPEETTGSRHNLYQP</sequence>
<evidence type="ECO:0008006" key="11">
    <source>
        <dbReference type="Google" id="ProtNLM"/>
    </source>
</evidence>
<evidence type="ECO:0000256" key="7">
    <source>
        <dbReference type="SAM" id="MobiDB-lite"/>
    </source>
</evidence>
<dbReference type="GO" id="GO:0015031">
    <property type="term" value="P:protein transport"/>
    <property type="evidence" value="ECO:0007669"/>
    <property type="project" value="InterPro"/>
</dbReference>
<comment type="caution">
    <text evidence="9">The sequence shown here is derived from an EMBL/GenBank/DDBJ whole genome shotgun (WGS) entry which is preliminary data.</text>
</comment>
<comment type="subcellular location">
    <subcellularLocation>
        <location evidence="1">Membrane</location>
        <topology evidence="1">Multi-pass membrane protein</topology>
    </subcellularLocation>
</comment>
<dbReference type="EMBL" id="JASPKZ010008864">
    <property type="protein sequence ID" value="KAJ9578716.1"/>
    <property type="molecule type" value="Genomic_DNA"/>
</dbReference>
<evidence type="ECO:0000256" key="3">
    <source>
        <dbReference type="ARBA" id="ARBA00022692"/>
    </source>
</evidence>
<feature type="transmembrane region" description="Helical" evidence="8">
    <location>
        <begin position="20"/>
        <end position="38"/>
    </location>
</feature>
<keyword evidence="3 8" id="KW-0812">Transmembrane</keyword>
<evidence type="ECO:0000256" key="5">
    <source>
        <dbReference type="ARBA" id="ARBA00023136"/>
    </source>
</evidence>
<evidence type="ECO:0000313" key="10">
    <source>
        <dbReference type="Proteomes" id="UP001233999"/>
    </source>
</evidence>